<comment type="cofactor">
    <cofactor evidence="8">
        <name>corrinoid</name>
        <dbReference type="ChEBI" id="CHEBI:33913"/>
    </cofactor>
</comment>
<dbReference type="GO" id="GO:0046356">
    <property type="term" value="P:acetyl-CoA catabolic process"/>
    <property type="evidence" value="ECO:0007669"/>
    <property type="project" value="InterPro"/>
</dbReference>
<keyword evidence="4 8" id="KW-0479">Metal-binding</keyword>
<dbReference type="GO" id="GO:0032259">
    <property type="term" value="P:methylation"/>
    <property type="evidence" value="ECO:0007669"/>
    <property type="project" value="UniProtKB-KW"/>
</dbReference>
<keyword evidence="2 8" id="KW-0489">Methyltransferase</keyword>
<accession>A0A7C3UJZ9</accession>
<comment type="catalytic activity">
    <reaction evidence="8">
        <text>5,6,7,8-tetrahydrosarcinapterin + methyl-Co(III)-[corrinoid Fe-S protein] = 5-methyltetrahydrosarcinapterin + Co(I)-[corrinoid Fe-S protein] + H(+)</text>
        <dbReference type="Rhea" id="RHEA:45196"/>
        <dbReference type="Rhea" id="RHEA-COMP:11110"/>
        <dbReference type="Rhea" id="RHEA-COMP:11111"/>
        <dbReference type="ChEBI" id="CHEBI:15378"/>
        <dbReference type="ChEBI" id="CHEBI:59924"/>
        <dbReference type="ChEBI" id="CHEBI:64267"/>
        <dbReference type="ChEBI" id="CHEBI:85033"/>
        <dbReference type="ChEBI" id="CHEBI:85035"/>
        <dbReference type="EC" id="2.1.1.245"/>
    </reaction>
</comment>
<evidence type="ECO:0000313" key="13">
    <source>
        <dbReference type="EMBL" id="HHF48773.1"/>
    </source>
</evidence>
<dbReference type="NCBIfam" id="NF003195">
    <property type="entry name" value="PRK04165.1"/>
    <property type="match status" value="1"/>
</dbReference>
<reference evidence="12" key="1">
    <citation type="journal article" date="2020" name="mSystems">
        <title>Genome- and Community-Level Interaction Insights into Carbon Utilization and Element Cycling Functions of Hydrothermarchaeota in Hydrothermal Sediment.</title>
        <authorList>
            <person name="Zhou Z."/>
            <person name="Liu Y."/>
            <person name="Xu W."/>
            <person name="Pan J."/>
            <person name="Luo Z.H."/>
            <person name="Li M."/>
        </authorList>
    </citation>
    <scope>NUCLEOTIDE SEQUENCE [LARGE SCALE GENOMIC DNA]</scope>
    <source>
        <strain evidence="13">SpSt-10</strain>
        <strain evidence="12">SpSt-97</strain>
    </source>
</reference>
<evidence type="ECO:0000256" key="10">
    <source>
        <dbReference type="PIRSR" id="PIRSR000376-2"/>
    </source>
</evidence>
<keyword evidence="3 8" id="KW-0808">Transferase</keyword>
<evidence type="ECO:0000259" key="11">
    <source>
        <dbReference type="PROSITE" id="PS51656"/>
    </source>
</evidence>
<dbReference type="Pfam" id="PF03599">
    <property type="entry name" value="CdhD"/>
    <property type="match status" value="1"/>
</dbReference>
<dbReference type="EMBL" id="DRUC01000097">
    <property type="protein sequence ID" value="HHF48773.1"/>
    <property type="molecule type" value="Genomic_DNA"/>
</dbReference>
<dbReference type="Gene3D" id="1.10.15.40">
    <property type="entry name" value="Electron transport complex subunit B, putative Fe-S cluster"/>
    <property type="match status" value="1"/>
</dbReference>
<evidence type="ECO:0000256" key="8">
    <source>
        <dbReference type="HAMAP-Rule" id="MF_01136"/>
    </source>
</evidence>
<evidence type="ECO:0000313" key="12">
    <source>
        <dbReference type="EMBL" id="HGE65953.1"/>
    </source>
</evidence>
<feature type="binding site" evidence="8 10">
    <location>
        <position position="43"/>
    </location>
    <ligand>
        <name>[4Fe-4S] cluster</name>
        <dbReference type="ChEBI" id="CHEBI:49883"/>
    </ligand>
</feature>
<feature type="binding site" evidence="9">
    <location>
        <position position="362"/>
    </location>
    <ligand>
        <name>5-methoxybenzimidazolylcob(I)amide</name>
        <dbReference type="ChEBI" id="CHEBI:157765"/>
    </ligand>
</feature>
<dbReference type="AlphaFoldDB" id="A0A7C3UJZ9"/>
<dbReference type="InterPro" id="IPR007202">
    <property type="entry name" value="4Fe-4S_dom"/>
</dbReference>
<comment type="subunit">
    <text evidence="8">Heterodimer of delta and gamma chains. The ACDS complex is made up of alpha, epsilon, beta, gamma and delta chains with a probable stoichiometry of (alpha(2)epsilon(2))(4)-beta(8)-(gamma(1)delta(1))(8).</text>
</comment>
<feature type="binding site" evidence="8 10">
    <location>
        <position position="21"/>
    </location>
    <ligand>
        <name>[4Fe-4S] cluster</name>
        <dbReference type="ChEBI" id="CHEBI:49883"/>
    </ligand>
</feature>
<evidence type="ECO:0000256" key="6">
    <source>
        <dbReference type="ARBA" id="ARBA00023014"/>
    </source>
</evidence>
<keyword evidence="7 8" id="KW-0170">Cobalt</keyword>
<comment type="function">
    <text evidence="8">Part of a complex that catalyzes the reversible cleavage of acetyl-CoA, allowing autotrophic growth from CO(2).</text>
</comment>
<evidence type="ECO:0000256" key="1">
    <source>
        <dbReference type="ARBA" id="ARBA00022485"/>
    </source>
</evidence>
<evidence type="ECO:0000256" key="7">
    <source>
        <dbReference type="ARBA" id="ARBA00023285"/>
    </source>
</evidence>
<feature type="binding site" evidence="9">
    <location>
        <begin position="392"/>
        <end position="395"/>
    </location>
    <ligand>
        <name>5-methoxybenzimidazolylcob(I)amide</name>
        <dbReference type="ChEBI" id="CHEBI:157765"/>
    </ligand>
</feature>
<feature type="binding site" evidence="8 10">
    <location>
        <position position="18"/>
    </location>
    <ligand>
        <name>[4Fe-4S] cluster</name>
        <dbReference type="ChEBI" id="CHEBI:49883"/>
    </ligand>
</feature>
<dbReference type="Pfam" id="PF04060">
    <property type="entry name" value="FeS"/>
    <property type="match status" value="1"/>
</dbReference>
<dbReference type="Gene3D" id="3.20.20.20">
    <property type="entry name" value="Dihydropteroate synthase-like"/>
    <property type="match status" value="1"/>
</dbReference>
<comment type="cofactor">
    <cofactor evidence="8">
        <name>[4Fe-4S] cluster</name>
        <dbReference type="ChEBI" id="CHEBI:49883"/>
    </cofactor>
    <text evidence="8">Binds 1 [4Fe-4S] cluster.</text>
</comment>
<keyword evidence="6 8" id="KW-0411">Iron-sulfur</keyword>
<dbReference type="PROSITE" id="PS51656">
    <property type="entry name" value="4FE4S"/>
    <property type="match status" value="1"/>
</dbReference>
<dbReference type="InterPro" id="IPR011005">
    <property type="entry name" value="Dihydropteroate_synth-like_sf"/>
</dbReference>
<protein>
    <recommendedName>
        <fullName evidence="8">Acetyl-CoA decarbonylase/synthase complex subunit gamma</fullName>
        <shortName evidence="8">ACDS complex subunit gamma</shortName>
        <ecNumber evidence="8">2.1.1.245</ecNumber>
    </recommendedName>
    <alternativeName>
        <fullName evidence="8">5-methyltetrahydrosarcinapterin:corrinoid/iron-sulfur protein Co-methyltransferase</fullName>
    </alternativeName>
    <alternativeName>
        <fullName evidence="8">ACDS complex methyltransferase</fullName>
    </alternativeName>
    <alternativeName>
        <fullName evidence="8">Corrinoid/iron-sulfur component large subunit</fullName>
    </alternativeName>
</protein>
<evidence type="ECO:0000256" key="4">
    <source>
        <dbReference type="ARBA" id="ARBA00022723"/>
    </source>
</evidence>
<comment type="caution">
    <text evidence="12">The sequence shown here is derived from an EMBL/GenBank/DDBJ whole genome shotgun (WGS) entry which is preliminary data.</text>
</comment>
<keyword evidence="5 8" id="KW-0408">Iron</keyword>
<evidence type="ECO:0000256" key="2">
    <source>
        <dbReference type="ARBA" id="ARBA00022603"/>
    </source>
</evidence>
<dbReference type="GO" id="GO:0005506">
    <property type="term" value="F:iron ion binding"/>
    <property type="evidence" value="ECO:0007669"/>
    <property type="project" value="UniProtKB-UniRule"/>
</dbReference>
<dbReference type="PIRSF" id="PIRSF000376">
    <property type="entry name" value="AcCoA_decarb_gamma"/>
    <property type="match status" value="1"/>
</dbReference>
<sequence length="471" mass="52985">MKVKSPLEIYKYLPKTNCKECGYETCMSFAAQIIERTVKPTDCPPLVRDAEKDSKVKKQLEELIELTSPEIAEVIIGVGDNAVKIGGEEVLHRHELTFFNPTAFFFDVWDTLDENTLHERCSRVVEYRKFYVGFSLTLDGIAVRCTSNDPKRFREVVKKVAEYGKPMILVALNPECMRVALEEVADRRPLIYAATEANWKEFLKLALEFKVPVTLRSKNLDTLKSMAKTFKEAGVKDIVLDPVTEPLGEGLKRSFERVIQLRRTAILGGDKDVAYPIMVTPISAWLIEGDDVTKGYWEAVIASTFIIKYADIMILRNLEQYTVMPTIILRYNIYTDPRTPVQVESGLREINNPGPDDPVFITTNFALTYYTVESDLISGNIKGWLLVLDTGGLGVEVSVAGGQFNATKVKELLDETKIAEKVNHKYLVIPGLAARLKGAIEDETGWNVLVGPIDSGRIKGWLEGNWPPKKE</sequence>
<dbReference type="InterPro" id="IPR023427">
    <property type="entry name" value="AcylCoA_decarb/synth_gsu_arc"/>
</dbReference>
<dbReference type="PANTHER" id="PTHR36214">
    <property type="match status" value="1"/>
</dbReference>
<dbReference type="InterPro" id="IPR016218">
    <property type="entry name" value="AcylCoA_decarb/synth_gsu"/>
</dbReference>
<evidence type="ECO:0000256" key="5">
    <source>
        <dbReference type="ARBA" id="ARBA00023004"/>
    </source>
</evidence>
<dbReference type="EMBL" id="DTPI01000013">
    <property type="protein sequence ID" value="HGE65953.1"/>
    <property type="molecule type" value="Genomic_DNA"/>
</dbReference>
<organism evidence="12">
    <name type="scientific">Geoglobus ahangari</name>
    <dbReference type="NCBI Taxonomy" id="113653"/>
    <lineage>
        <taxon>Archaea</taxon>
        <taxon>Methanobacteriati</taxon>
        <taxon>Methanobacteriota</taxon>
        <taxon>Archaeoglobi</taxon>
        <taxon>Archaeoglobales</taxon>
        <taxon>Archaeoglobaceae</taxon>
        <taxon>Geoglobus</taxon>
    </lineage>
</organism>
<gene>
    <name evidence="8" type="primary">cdhE</name>
    <name evidence="13" type="ORF">ENL48_06540</name>
    <name evidence="12" type="ORF">ENX77_02320</name>
</gene>
<evidence type="ECO:0000256" key="3">
    <source>
        <dbReference type="ARBA" id="ARBA00022679"/>
    </source>
</evidence>
<proteinExistence type="inferred from homology"/>
<dbReference type="GO" id="GO:0051539">
    <property type="term" value="F:4 iron, 4 sulfur cluster binding"/>
    <property type="evidence" value="ECO:0007669"/>
    <property type="project" value="UniProtKB-KW"/>
</dbReference>
<dbReference type="Gene3D" id="3.40.50.11600">
    <property type="match status" value="1"/>
</dbReference>
<feature type="domain" description="4Fe-4S" evidence="11">
    <location>
        <begin position="1"/>
        <end position="60"/>
    </location>
</feature>
<dbReference type="EC" id="2.1.1.245" evidence="8"/>
<dbReference type="InterPro" id="IPR016041">
    <property type="entry name" value="Ac-CoA_synth_d_su_TIM-brl"/>
</dbReference>
<dbReference type="SUPFAM" id="SSF51717">
    <property type="entry name" value="Dihydropteroate synthetase-like"/>
    <property type="match status" value="1"/>
</dbReference>
<name>A0A7C3UJZ9_9EURY</name>
<keyword evidence="1 8" id="KW-0004">4Fe-4S</keyword>
<dbReference type="PANTHER" id="PTHR36214:SF3">
    <property type="entry name" value="ACETYL-COA DECARBONYLASE_SYNTHASE COMPLEX SUBUNIT GAMMA"/>
    <property type="match status" value="1"/>
</dbReference>
<evidence type="ECO:0000256" key="9">
    <source>
        <dbReference type="PIRSR" id="PIRSR000376-1"/>
    </source>
</evidence>
<dbReference type="HAMAP" id="MF_01136">
    <property type="entry name" value="CdhE"/>
    <property type="match status" value="1"/>
</dbReference>
<dbReference type="GO" id="GO:0008168">
    <property type="term" value="F:methyltransferase activity"/>
    <property type="evidence" value="ECO:0007669"/>
    <property type="project" value="UniProtKB-UniRule"/>
</dbReference>
<feature type="binding site" evidence="8 10">
    <location>
        <position position="26"/>
    </location>
    <ligand>
        <name>[4Fe-4S] cluster</name>
        <dbReference type="ChEBI" id="CHEBI:49883"/>
    </ligand>
</feature>
<feature type="binding site" evidence="9">
    <location>
        <position position="455"/>
    </location>
    <ligand>
        <name>5-methoxybenzimidazolylcob(I)amide</name>
        <dbReference type="ChEBI" id="CHEBI:157765"/>
    </ligand>
</feature>
<dbReference type="InterPro" id="IPR051069">
    <property type="entry name" value="ACDS_complex_subunit"/>
</dbReference>
<feature type="binding site" evidence="9">
    <location>
        <position position="368"/>
    </location>
    <ligand>
        <name>5-methoxybenzimidazolylcob(I)amide</name>
        <dbReference type="ChEBI" id="CHEBI:157765"/>
    </ligand>
</feature>